<feature type="domain" description="THIF-type NAD/FAD binding fold" evidence="1">
    <location>
        <begin position="15"/>
        <end position="262"/>
    </location>
</feature>
<dbReference type="GO" id="GO:0061503">
    <property type="term" value="F:tRNA threonylcarbamoyladenosine dehydratase"/>
    <property type="evidence" value="ECO:0007669"/>
    <property type="project" value="TreeGrafter"/>
</dbReference>
<dbReference type="Gene3D" id="3.40.50.720">
    <property type="entry name" value="NAD(P)-binding Rossmann-like Domain"/>
    <property type="match status" value="1"/>
</dbReference>
<gene>
    <name evidence="2" type="ordered locus">Hhal_1525</name>
</gene>
<dbReference type="CDD" id="cd01483">
    <property type="entry name" value="E1_enzyme_family"/>
    <property type="match status" value="1"/>
</dbReference>
<dbReference type="GO" id="GO:0008641">
    <property type="term" value="F:ubiquitin-like modifier activating enzyme activity"/>
    <property type="evidence" value="ECO:0007669"/>
    <property type="project" value="InterPro"/>
</dbReference>
<dbReference type="KEGG" id="hha:Hhal_1525"/>
<dbReference type="SUPFAM" id="SSF69572">
    <property type="entry name" value="Activating enzymes of the ubiquitin-like proteins"/>
    <property type="match status" value="1"/>
</dbReference>
<accession>A1WX80</accession>
<reference evidence="2 3" key="2">
    <citation type="journal article" date="2013" name="Stand. Genomic Sci.">
        <title>Complete genome sequence of Halorhodospira halophila SL1.</title>
        <authorList>
            <person name="Challacombe J.F."/>
            <person name="Majid S."/>
            <person name="Deole R."/>
            <person name="Brettin T.S."/>
            <person name="Bruce D."/>
            <person name="Delano S.F."/>
            <person name="Detter J.C."/>
            <person name="Gleasner C.D."/>
            <person name="Han C.S."/>
            <person name="Misra M."/>
            <person name="Reitenga K.G."/>
            <person name="Mikhailova N."/>
            <person name="Woyke T."/>
            <person name="Pitluck S."/>
            <person name="Nolan M."/>
            <person name="Land M.L."/>
            <person name="Saunders E."/>
            <person name="Tapia R."/>
            <person name="Lapidus A."/>
            <person name="Ivanova N."/>
            <person name="Hoff W.D."/>
        </authorList>
    </citation>
    <scope>NUCLEOTIDE SEQUENCE [LARGE SCALE GENOMIC DNA]</scope>
    <source>
        <strain evidence="3">DSM 244 / SL1</strain>
    </source>
</reference>
<sequence length="287" mass="31793">MALFEYQTAFKRTLGWITEQEQDTLRKATVAIAGLGGVGGSHLLTLARLGIGRFAVADYDVFELHNMNRQAGATISALGRPKVDVLCEKALDINPELEIERFPNGIDAGNVDRFLDGADVYVDGLDFFVYDIRQLVFRQAATRHIPAFTAAPLGMSVAFLAFHPGGISFERYFQLDPELEEDEKALRFMLGLAPSGLHAASLINPSAIDLKGQSGPSTPMACELCAGVMGTEVLKWLLQRGTTYWAPWAVQFDAYRMRVRRTWRPGGNAHPVQRLGLWLARRRLLGQ</sequence>
<dbReference type="HOGENOM" id="CLU_013325_3_0_6"/>
<dbReference type="Pfam" id="PF00899">
    <property type="entry name" value="ThiF"/>
    <property type="match status" value="1"/>
</dbReference>
<dbReference type="STRING" id="349124.Hhal_1525"/>
<dbReference type="InterPro" id="IPR000594">
    <property type="entry name" value="ThiF_NAD_FAD-bd"/>
</dbReference>
<dbReference type="GO" id="GO:0061504">
    <property type="term" value="P:cyclic threonylcarbamoyladenosine biosynthetic process"/>
    <property type="evidence" value="ECO:0007669"/>
    <property type="project" value="TreeGrafter"/>
</dbReference>
<dbReference type="InterPro" id="IPR035985">
    <property type="entry name" value="Ubiquitin-activating_enz"/>
</dbReference>
<dbReference type="Proteomes" id="UP000000647">
    <property type="component" value="Chromosome"/>
</dbReference>
<protein>
    <submittedName>
        <fullName evidence="2">UBA/THIF-type NAD/FAD binding protein</fullName>
    </submittedName>
</protein>
<dbReference type="RefSeq" id="WP_011814314.1">
    <property type="nucleotide sequence ID" value="NC_008789.1"/>
</dbReference>
<name>A1WX80_HALHL</name>
<dbReference type="EMBL" id="CP000544">
    <property type="protein sequence ID" value="ABM62292.1"/>
    <property type="molecule type" value="Genomic_DNA"/>
</dbReference>
<dbReference type="PANTHER" id="PTHR43267:SF1">
    <property type="entry name" value="TRNA THREONYLCARBAMOYLADENOSINE DEHYDRATASE"/>
    <property type="match status" value="1"/>
</dbReference>
<dbReference type="eggNOG" id="COG0476">
    <property type="taxonomic scope" value="Bacteria"/>
</dbReference>
<reference evidence="3" key="1">
    <citation type="submission" date="2006-12" db="EMBL/GenBank/DDBJ databases">
        <title>Complete sequence of Halorhodospira halophila SL1.</title>
        <authorList>
            <consortium name="US DOE Joint Genome Institute"/>
            <person name="Copeland A."/>
            <person name="Lucas S."/>
            <person name="Lapidus A."/>
            <person name="Barry K."/>
            <person name="Detter J.C."/>
            <person name="Glavina del Rio T."/>
            <person name="Hammon N."/>
            <person name="Israni S."/>
            <person name="Dalin E."/>
            <person name="Tice H."/>
            <person name="Pitluck S."/>
            <person name="Saunders E."/>
            <person name="Brettin T."/>
            <person name="Bruce D."/>
            <person name="Han C."/>
            <person name="Tapia R."/>
            <person name="Schmutz J."/>
            <person name="Larimer F."/>
            <person name="Land M."/>
            <person name="Hauser L."/>
            <person name="Kyrpides N."/>
            <person name="Mikhailova N."/>
            <person name="Hoff W."/>
            <person name="Richardson P."/>
        </authorList>
    </citation>
    <scope>NUCLEOTIDE SEQUENCE [LARGE SCALE GENOMIC DNA]</scope>
    <source>
        <strain evidence="3">DSM 244 / SL1</strain>
    </source>
</reference>
<dbReference type="OrthoDB" id="272552at2"/>
<evidence type="ECO:0000313" key="3">
    <source>
        <dbReference type="Proteomes" id="UP000000647"/>
    </source>
</evidence>
<keyword evidence="3" id="KW-1185">Reference proteome</keyword>
<dbReference type="AlphaFoldDB" id="A1WX80"/>
<dbReference type="PANTHER" id="PTHR43267">
    <property type="entry name" value="TRNA THREONYLCARBAMOYLADENOSINE DEHYDRATASE"/>
    <property type="match status" value="1"/>
</dbReference>
<evidence type="ECO:0000313" key="2">
    <source>
        <dbReference type="EMBL" id="ABM62292.1"/>
    </source>
</evidence>
<dbReference type="InterPro" id="IPR045886">
    <property type="entry name" value="ThiF/MoeB/HesA"/>
</dbReference>
<organism evidence="2 3">
    <name type="scientific">Halorhodospira halophila (strain DSM 244 / SL1)</name>
    <name type="common">Ectothiorhodospira halophila (strain DSM 244 / SL1)</name>
    <dbReference type="NCBI Taxonomy" id="349124"/>
    <lineage>
        <taxon>Bacteria</taxon>
        <taxon>Pseudomonadati</taxon>
        <taxon>Pseudomonadota</taxon>
        <taxon>Gammaproteobacteria</taxon>
        <taxon>Chromatiales</taxon>
        <taxon>Ectothiorhodospiraceae</taxon>
        <taxon>Halorhodospira</taxon>
    </lineage>
</organism>
<evidence type="ECO:0000259" key="1">
    <source>
        <dbReference type="Pfam" id="PF00899"/>
    </source>
</evidence>
<dbReference type="NCBIfam" id="NF006077">
    <property type="entry name" value="PRK08223.1"/>
    <property type="match status" value="1"/>
</dbReference>
<proteinExistence type="predicted"/>